<keyword evidence="11" id="KW-0413">Isomerase</keyword>
<comment type="catalytic activity">
    <reaction evidence="14 15">
        <text>ATP + H2O = ADP + phosphate + H(+)</text>
        <dbReference type="Rhea" id="RHEA:13065"/>
        <dbReference type="ChEBI" id="CHEBI:15377"/>
        <dbReference type="ChEBI" id="CHEBI:15378"/>
        <dbReference type="ChEBI" id="CHEBI:30616"/>
        <dbReference type="ChEBI" id="CHEBI:43474"/>
        <dbReference type="ChEBI" id="CHEBI:456216"/>
        <dbReference type="EC" id="5.6.2.4"/>
    </reaction>
</comment>
<dbReference type="eggNOG" id="COG1200">
    <property type="taxonomic scope" value="Bacteria"/>
</dbReference>
<feature type="domain" description="Helicase ATP-binding" evidence="16">
    <location>
        <begin position="298"/>
        <end position="459"/>
    </location>
</feature>
<dbReference type="Gene3D" id="2.40.50.140">
    <property type="entry name" value="Nucleic acid-binding proteins"/>
    <property type="match status" value="1"/>
</dbReference>
<keyword evidence="3 15" id="KW-0547">Nucleotide-binding</keyword>
<dbReference type="InterPro" id="IPR001650">
    <property type="entry name" value="Helicase_C-like"/>
</dbReference>
<dbReference type="CDD" id="cd04488">
    <property type="entry name" value="RecG_wedge_OBF"/>
    <property type="match status" value="1"/>
</dbReference>
<dbReference type="KEGG" id="rrd:RradSPS_1377"/>
<evidence type="ECO:0000256" key="6">
    <source>
        <dbReference type="ARBA" id="ARBA00022806"/>
    </source>
</evidence>
<dbReference type="AlphaFoldDB" id="A0A023X3T8"/>
<comment type="catalytic activity">
    <reaction evidence="12 15">
        <text>Couples ATP hydrolysis with the unwinding of duplex DNA by translocating in the 3'-5' direction.</text>
        <dbReference type="EC" id="5.6.2.4"/>
    </reaction>
</comment>
<feature type="domain" description="Helicase C-terminal" evidence="17">
    <location>
        <begin position="468"/>
        <end position="644"/>
    </location>
</feature>
<keyword evidence="7 15" id="KW-0067">ATP-binding</keyword>
<dbReference type="NCBIfam" id="NF008165">
    <property type="entry name" value="PRK10917.1-3"/>
    <property type="match status" value="1"/>
</dbReference>
<name>A0A023X3T8_RUBRA</name>
<dbReference type="NCBIfam" id="NF008168">
    <property type="entry name" value="PRK10917.2-2"/>
    <property type="match status" value="1"/>
</dbReference>
<dbReference type="EC" id="5.6.2.4" evidence="13 15"/>
<dbReference type="InterPro" id="IPR027417">
    <property type="entry name" value="P-loop_NTPase"/>
</dbReference>
<dbReference type="STRING" id="42256.RradSPS_1377"/>
<dbReference type="Pfam" id="PF17191">
    <property type="entry name" value="RecG_wedge"/>
    <property type="match status" value="1"/>
</dbReference>
<dbReference type="CDD" id="cd17992">
    <property type="entry name" value="DEXHc_RecG"/>
    <property type="match status" value="1"/>
</dbReference>
<dbReference type="InterPro" id="IPR011545">
    <property type="entry name" value="DEAD/DEAH_box_helicase_dom"/>
</dbReference>
<evidence type="ECO:0000256" key="13">
    <source>
        <dbReference type="ARBA" id="ARBA00034808"/>
    </source>
</evidence>
<gene>
    <name evidence="19" type="primary">recG</name>
    <name evidence="18" type="ORF">RradSPS_1377</name>
    <name evidence="19" type="ORF">SIL72_08500</name>
</gene>
<evidence type="ECO:0000256" key="2">
    <source>
        <dbReference type="ARBA" id="ARBA00017846"/>
    </source>
</evidence>
<keyword evidence="6 15" id="KW-0347">Helicase</keyword>
<evidence type="ECO:0000256" key="4">
    <source>
        <dbReference type="ARBA" id="ARBA00022763"/>
    </source>
</evidence>
<evidence type="ECO:0000256" key="3">
    <source>
        <dbReference type="ARBA" id="ARBA00022741"/>
    </source>
</evidence>
<evidence type="ECO:0000259" key="16">
    <source>
        <dbReference type="PROSITE" id="PS51192"/>
    </source>
</evidence>
<dbReference type="GO" id="GO:0016787">
    <property type="term" value="F:hydrolase activity"/>
    <property type="evidence" value="ECO:0007669"/>
    <property type="project" value="UniProtKB-KW"/>
</dbReference>
<keyword evidence="9 15" id="KW-0233">DNA recombination</keyword>
<evidence type="ECO:0000256" key="9">
    <source>
        <dbReference type="ARBA" id="ARBA00023172"/>
    </source>
</evidence>
<dbReference type="PANTHER" id="PTHR47964:SF1">
    <property type="entry name" value="ATP-DEPENDENT DNA HELICASE HOMOLOG RECG, CHLOROPLASTIC"/>
    <property type="match status" value="1"/>
</dbReference>
<evidence type="ECO:0000256" key="12">
    <source>
        <dbReference type="ARBA" id="ARBA00034617"/>
    </source>
</evidence>
<evidence type="ECO:0000313" key="19">
    <source>
        <dbReference type="EMBL" id="MDX5894067.1"/>
    </source>
</evidence>
<evidence type="ECO:0000256" key="7">
    <source>
        <dbReference type="ARBA" id="ARBA00022840"/>
    </source>
</evidence>
<dbReference type="InterPro" id="IPR012340">
    <property type="entry name" value="NA-bd_OB-fold"/>
</dbReference>
<dbReference type="EMBL" id="CP007514">
    <property type="protein sequence ID" value="AHY46660.1"/>
    <property type="molecule type" value="Genomic_DNA"/>
</dbReference>
<dbReference type="SUPFAM" id="SSF52540">
    <property type="entry name" value="P-loop containing nucleoside triphosphate hydrolases"/>
    <property type="match status" value="2"/>
</dbReference>
<reference evidence="18 20" key="1">
    <citation type="submission" date="2014-03" db="EMBL/GenBank/DDBJ databases">
        <title>Complete genome sequence of the Radio-Resistant Rubrobacter radiotolerans RSPS-4.</title>
        <authorList>
            <person name="Egas C.C."/>
            <person name="Barroso C.C."/>
            <person name="Froufe H.J.C."/>
            <person name="Pacheco J.J."/>
            <person name="Albuquerque L.L."/>
            <person name="da Costa M.M.S."/>
        </authorList>
    </citation>
    <scope>NUCLEOTIDE SEQUENCE [LARGE SCALE GENOMIC DNA]</scope>
    <source>
        <strain evidence="18 20">RSPS-4</strain>
    </source>
</reference>
<dbReference type="GO" id="GO:0043138">
    <property type="term" value="F:3'-5' DNA helicase activity"/>
    <property type="evidence" value="ECO:0007669"/>
    <property type="project" value="UniProtKB-EC"/>
</dbReference>
<comment type="function">
    <text evidence="15">Plays a critical role in recombination and DNA repair. Helps process Holliday junction intermediates to mature products by catalyzing branch migration. Has replication fork regression activity, unwinds stalled or blocked replication forks to make a HJ that can be resolved. Has a DNA unwinding activity characteristic of a DNA helicase with 3'-5' polarity.</text>
</comment>
<accession>A0A023X3T8</accession>
<evidence type="ECO:0000256" key="1">
    <source>
        <dbReference type="ARBA" id="ARBA00007504"/>
    </source>
</evidence>
<dbReference type="InterPro" id="IPR047112">
    <property type="entry name" value="RecG/Mfd"/>
</dbReference>
<dbReference type="GO" id="GO:0006310">
    <property type="term" value="P:DNA recombination"/>
    <property type="evidence" value="ECO:0007669"/>
    <property type="project" value="UniProtKB-UniRule"/>
</dbReference>
<evidence type="ECO:0000256" key="10">
    <source>
        <dbReference type="ARBA" id="ARBA00023204"/>
    </source>
</evidence>
<dbReference type="EMBL" id="JAWXXX010000001">
    <property type="protein sequence ID" value="MDX5894067.1"/>
    <property type="molecule type" value="Genomic_DNA"/>
</dbReference>
<dbReference type="RefSeq" id="WP_159449907.1">
    <property type="nucleotide sequence ID" value="NZ_CP007514.1"/>
</dbReference>
<keyword evidence="10 15" id="KW-0234">DNA repair</keyword>
<dbReference type="Proteomes" id="UP001281130">
    <property type="component" value="Unassembled WGS sequence"/>
</dbReference>
<dbReference type="SUPFAM" id="SSF50249">
    <property type="entry name" value="Nucleic acid-binding proteins"/>
    <property type="match status" value="1"/>
</dbReference>
<proteinExistence type="inferred from homology"/>
<evidence type="ECO:0000256" key="15">
    <source>
        <dbReference type="RuleBase" id="RU363016"/>
    </source>
</evidence>
<dbReference type="Pfam" id="PF00270">
    <property type="entry name" value="DEAD"/>
    <property type="match status" value="1"/>
</dbReference>
<dbReference type="SMART" id="SM00490">
    <property type="entry name" value="HELICc"/>
    <property type="match status" value="1"/>
</dbReference>
<dbReference type="PROSITE" id="PS51194">
    <property type="entry name" value="HELICASE_CTER"/>
    <property type="match status" value="1"/>
</dbReference>
<keyword evidence="8" id="KW-0238">DNA-binding</keyword>
<evidence type="ECO:0000256" key="14">
    <source>
        <dbReference type="ARBA" id="ARBA00048988"/>
    </source>
</evidence>
<comment type="similarity">
    <text evidence="1 15">Belongs to the helicase family. RecG subfamily.</text>
</comment>
<evidence type="ECO:0000256" key="5">
    <source>
        <dbReference type="ARBA" id="ARBA00022801"/>
    </source>
</evidence>
<dbReference type="Pfam" id="PF00271">
    <property type="entry name" value="Helicase_C"/>
    <property type="match status" value="1"/>
</dbReference>
<dbReference type="InterPro" id="IPR045562">
    <property type="entry name" value="RecG_dom3_C"/>
</dbReference>
<dbReference type="Gene3D" id="3.40.50.300">
    <property type="entry name" value="P-loop containing nucleotide triphosphate hydrolases"/>
    <property type="match status" value="2"/>
</dbReference>
<sequence length="712" mass="78224">MPVSEAAKDPGALPPGRTTLSELRRRPVRELPGVGPRVEGALRELRISTLADLVSHYPARHEDLSNVKRISELRVGERATVFGRVVSTKPVGRPVRGRSPGFSVQLYDGTGYMPATVWGRPWLQGQLQPETNVVVSGEVQRKYGLQISVKSIEIVEDRGSEDGPHSGSFVPVYPVNRNIQARRMRALIHRALAEAGHVLDPLPLSVIEAQELVNLDDAIAEIHFPTTKASLKEALRRLVFHELFIIQAALGARRERLARTEVGRSSAGDGSLLNRFLKGLPYSLTPAQERSIAEVLGDMRREKPMQRLLQGDVGSGKTAVAVAALLTAVEAGGQGAIMAPTEVLAEQHFLSFSKDLEGLPVKVVLLTGSQGAAERRENNRAVADGEAHIVVGTHALIQQGVEFRNLSLVVVDEQHRFGVSQRTTIKEKGTTPDTLVMTATPIPRTLSLTLYGDLEVSVIDELPPGRKPVETHVVPVSERLEAYEAVGRELEAGRQAYVICPLVEESEALEDVRAAEELYEELAHEVFPDRSVGLLHGRMKSAEKREAMADFNAHRTDVLVATVVVEVGVNVPNASAIVIEGAERFGLSQLHQLRGRVCRGEHPPLCFLVADPKTGDSEKRLEAMVAHQDGFRLSEVDLAIRGEGTLFGSRQSGVADLKVARLQRDIEVLVEARREAFALVEDDPTLKKPEHRPLRREIRELLGEDVEWLFRD</sequence>
<dbReference type="GO" id="GO:0006281">
    <property type="term" value="P:DNA repair"/>
    <property type="evidence" value="ECO:0007669"/>
    <property type="project" value="UniProtKB-UniRule"/>
</dbReference>
<dbReference type="PANTHER" id="PTHR47964">
    <property type="entry name" value="ATP-DEPENDENT DNA HELICASE HOMOLOG RECG, CHLOROPLASTIC"/>
    <property type="match status" value="1"/>
</dbReference>
<dbReference type="SMART" id="SM00487">
    <property type="entry name" value="DEXDc"/>
    <property type="match status" value="1"/>
</dbReference>
<reference evidence="19" key="2">
    <citation type="submission" date="2023-11" db="EMBL/GenBank/DDBJ databases">
        <title>MicrobeMod: A computational toolkit for identifying prokaryotic methylation and restriction-modification with nanopore sequencing.</title>
        <authorList>
            <person name="Crits-Christoph A."/>
            <person name="Kang S.C."/>
            <person name="Lee H."/>
            <person name="Ostrov N."/>
        </authorList>
    </citation>
    <scope>NUCLEOTIDE SEQUENCE</scope>
    <source>
        <strain evidence="19">ATCC 51242</strain>
    </source>
</reference>
<dbReference type="Proteomes" id="UP000025229">
    <property type="component" value="Chromosome"/>
</dbReference>
<dbReference type="NCBIfam" id="TIGR00643">
    <property type="entry name" value="recG"/>
    <property type="match status" value="1"/>
</dbReference>
<dbReference type="GO" id="GO:0003677">
    <property type="term" value="F:DNA binding"/>
    <property type="evidence" value="ECO:0007669"/>
    <property type="project" value="UniProtKB-KW"/>
</dbReference>
<evidence type="ECO:0000313" key="20">
    <source>
        <dbReference type="Proteomes" id="UP000025229"/>
    </source>
</evidence>
<dbReference type="InterPro" id="IPR004609">
    <property type="entry name" value="ATP-dep_DNA_helicase_RecG"/>
</dbReference>
<keyword evidence="4 15" id="KW-0227">DNA damage</keyword>
<evidence type="ECO:0000256" key="8">
    <source>
        <dbReference type="ARBA" id="ARBA00023125"/>
    </source>
</evidence>
<protein>
    <recommendedName>
        <fullName evidence="2 15">ATP-dependent DNA helicase RecG</fullName>
        <ecNumber evidence="13 15">5.6.2.4</ecNumber>
    </recommendedName>
</protein>
<evidence type="ECO:0000313" key="18">
    <source>
        <dbReference type="EMBL" id="AHY46660.1"/>
    </source>
</evidence>
<dbReference type="InterPro" id="IPR014001">
    <property type="entry name" value="Helicase_ATP-bd"/>
</dbReference>
<evidence type="ECO:0000259" key="17">
    <source>
        <dbReference type="PROSITE" id="PS51194"/>
    </source>
</evidence>
<keyword evidence="5 15" id="KW-0378">Hydrolase</keyword>
<dbReference type="GO" id="GO:0005524">
    <property type="term" value="F:ATP binding"/>
    <property type="evidence" value="ECO:0007669"/>
    <property type="project" value="UniProtKB-KW"/>
</dbReference>
<keyword evidence="20" id="KW-1185">Reference proteome</keyword>
<dbReference type="HOGENOM" id="CLU_005122_7_1_11"/>
<dbReference type="InterPro" id="IPR033454">
    <property type="entry name" value="RecG_wedge"/>
</dbReference>
<dbReference type="PROSITE" id="PS51192">
    <property type="entry name" value="HELICASE_ATP_BIND_1"/>
    <property type="match status" value="1"/>
</dbReference>
<organism evidence="18 20">
    <name type="scientific">Rubrobacter radiotolerans</name>
    <name type="common">Arthrobacter radiotolerans</name>
    <dbReference type="NCBI Taxonomy" id="42256"/>
    <lineage>
        <taxon>Bacteria</taxon>
        <taxon>Bacillati</taxon>
        <taxon>Actinomycetota</taxon>
        <taxon>Rubrobacteria</taxon>
        <taxon>Rubrobacterales</taxon>
        <taxon>Rubrobacteraceae</taxon>
        <taxon>Rubrobacter</taxon>
    </lineage>
</organism>
<dbReference type="Pfam" id="PF19833">
    <property type="entry name" value="RecG_dom3_C"/>
    <property type="match status" value="1"/>
</dbReference>
<dbReference type="PATRIC" id="fig|42256.3.peg.1394"/>
<evidence type="ECO:0000256" key="11">
    <source>
        <dbReference type="ARBA" id="ARBA00023235"/>
    </source>
</evidence>